<dbReference type="SUPFAM" id="SSF52980">
    <property type="entry name" value="Restriction endonuclease-like"/>
    <property type="match status" value="1"/>
</dbReference>
<evidence type="ECO:0000256" key="3">
    <source>
        <dbReference type="ARBA" id="ARBA00022763"/>
    </source>
</evidence>
<protein>
    <recommendedName>
        <fullName evidence="7">Nuclease associated modular domain-containing protein</fullName>
    </recommendedName>
</protein>
<accession>A0A0F9MVF7</accession>
<keyword evidence="3" id="KW-0227">DNA damage</keyword>
<feature type="domain" description="Nuclease associated modular" evidence="7">
    <location>
        <begin position="71"/>
        <end position="87"/>
    </location>
</feature>
<dbReference type="Gene3D" id="3.40.960.10">
    <property type="entry name" value="VSR Endonuclease"/>
    <property type="match status" value="1"/>
</dbReference>
<evidence type="ECO:0000313" key="8">
    <source>
        <dbReference type="EMBL" id="KKM80635.1"/>
    </source>
</evidence>
<dbReference type="AlphaFoldDB" id="A0A0F9MVF7"/>
<dbReference type="InterPro" id="IPR004603">
    <property type="entry name" value="DNA_mismatch_endonuc_vsr"/>
</dbReference>
<evidence type="ECO:0000256" key="1">
    <source>
        <dbReference type="ARBA" id="ARBA00022722"/>
    </source>
</evidence>
<evidence type="ECO:0000256" key="5">
    <source>
        <dbReference type="ARBA" id="ARBA00023204"/>
    </source>
</evidence>
<dbReference type="GO" id="GO:0004519">
    <property type="term" value="F:endonuclease activity"/>
    <property type="evidence" value="ECO:0007669"/>
    <property type="project" value="UniProtKB-KW"/>
</dbReference>
<gene>
    <name evidence="8" type="ORF">LCGC14_1337850</name>
</gene>
<feature type="compositionally biased region" description="Basic and acidic residues" evidence="6">
    <location>
        <begin position="103"/>
        <end position="127"/>
    </location>
</feature>
<feature type="domain" description="Nuclease associated modular" evidence="7">
    <location>
        <begin position="117"/>
        <end position="133"/>
    </location>
</feature>
<feature type="region of interest" description="Disordered" evidence="6">
    <location>
        <begin position="100"/>
        <end position="132"/>
    </location>
</feature>
<dbReference type="GO" id="GO:0003677">
    <property type="term" value="F:DNA binding"/>
    <property type="evidence" value="ECO:0007669"/>
    <property type="project" value="InterPro"/>
</dbReference>
<dbReference type="Pfam" id="PF03852">
    <property type="entry name" value="Vsr"/>
    <property type="match status" value="1"/>
</dbReference>
<evidence type="ECO:0000256" key="6">
    <source>
        <dbReference type="SAM" id="MobiDB-lite"/>
    </source>
</evidence>
<keyword evidence="4" id="KW-0378">Hydrolase</keyword>
<reference evidence="8" key="1">
    <citation type="journal article" date="2015" name="Nature">
        <title>Complex archaea that bridge the gap between prokaryotes and eukaryotes.</title>
        <authorList>
            <person name="Spang A."/>
            <person name="Saw J.H."/>
            <person name="Jorgensen S.L."/>
            <person name="Zaremba-Niedzwiedzka K."/>
            <person name="Martijn J."/>
            <person name="Lind A.E."/>
            <person name="van Eijk R."/>
            <person name="Schleper C."/>
            <person name="Guy L."/>
            <person name="Ettema T.J."/>
        </authorList>
    </citation>
    <scope>NUCLEOTIDE SEQUENCE</scope>
</reference>
<dbReference type="GO" id="GO:0016787">
    <property type="term" value="F:hydrolase activity"/>
    <property type="evidence" value="ECO:0007669"/>
    <property type="project" value="UniProtKB-KW"/>
</dbReference>
<keyword evidence="5" id="KW-0234">DNA repair</keyword>
<proteinExistence type="predicted"/>
<evidence type="ECO:0000256" key="2">
    <source>
        <dbReference type="ARBA" id="ARBA00022759"/>
    </source>
</evidence>
<keyword evidence="1" id="KW-0540">Nuclease</keyword>
<evidence type="ECO:0000259" key="7">
    <source>
        <dbReference type="SMART" id="SM00496"/>
    </source>
</evidence>
<dbReference type="SMART" id="SM00496">
    <property type="entry name" value="IENR2"/>
    <property type="match status" value="4"/>
</dbReference>
<feature type="domain" description="Nuclease associated modular" evidence="7">
    <location>
        <begin position="42"/>
        <end position="58"/>
    </location>
</feature>
<sequence length="256" mass="29697">MNCICGCNEEVIQKSKYYTSKFIKGHNSKGENNPMFGKSAMKGRKHTEKSRQEMSKNNYMTGRVGKLHPRYGKPISDRTCKLISNSKKILYKDKTKHPIYGKHRSDITKQRISDGNKGKTISEESRQKMRASAYKRPINNEKFKNTKPERFLKSILSINGIEYESQKNIYGRPDIFIKPNTCVFVDGCYWHGCTQCMNEKALNHTSPKKKSINDININKTLKKQGYKIVRIWEHDIKNDLNSCLNKIQEGVFSCER</sequence>
<dbReference type="InterPro" id="IPR003611">
    <property type="entry name" value="NUMOD3"/>
</dbReference>
<comment type="caution">
    <text evidence="8">The sequence shown here is derived from an EMBL/GenBank/DDBJ whole genome shotgun (WGS) entry which is preliminary data.</text>
</comment>
<dbReference type="EMBL" id="LAZR01008148">
    <property type="protein sequence ID" value="KKM80635.1"/>
    <property type="molecule type" value="Genomic_DNA"/>
</dbReference>
<dbReference type="GO" id="GO:0006298">
    <property type="term" value="P:mismatch repair"/>
    <property type="evidence" value="ECO:0007669"/>
    <property type="project" value="InterPro"/>
</dbReference>
<keyword evidence="2" id="KW-0255">Endonuclease</keyword>
<organism evidence="8">
    <name type="scientific">marine sediment metagenome</name>
    <dbReference type="NCBI Taxonomy" id="412755"/>
    <lineage>
        <taxon>unclassified sequences</taxon>
        <taxon>metagenomes</taxon>
        <taxon>ecological metagenomes</taxon>
    </lineage>
</organism>
<dbReference type="Pfam" id="PF07460">
    <property type="entry name" value="NUMOD3"/>
    <property type="match status" value="3"/>
</dbReference>
<evidence type="ECO:0000256" key="4">
    <source>
        <dbReference type="ARBA" id="ARBA00022801"/>
    </source>
</evidence>
<dbReference type="InterPro" id="IPR011335">
    <property type="entry name" value="Restrct_endonuc-II-like"/>
</dbReference>
<name>A0A0F9MVF7_9ZZZZ</name>
<feature type="domain" description="Nuclease associated modular" evidence="7">
    <location>
        <begin position="100"/>
        <end position="116"/>
    </location>
</feature>
<feature type="region of interest" description="Disordered" evidence="6">
    <location>
        <begin position="29"/>
        <end position="53"/>
    </location>
</feature>